<feature type="signal peptide" evidence="1">
    <location>
        <begin position="1"/>
        <end position="22"/>
    </location>
</feature>
<dbReference type="RefSeq" id="WP_167176738.1">
    <property type="nucleotide sequence ID" value="NZ_BAAAEJ010000007.1"/>
</dbReference>
<sequence>MKTVVSILTAGAALLAASVATAQPKEVAGNLDGGLPWAVAAQDGTAWRLECRFRPVAIRGVYQNRMTREGKGASTGNLPADNGSCTLTRLSGEGNIGVALVKDGTPTAAGSIGTTPAIINVF</sequence>
<evidence type="ECO:0008006" key="4">
    <source>
        <dbReference type="Google" id="ProtNLM"/>
    </source>
</evidence>
<organism evidence="2 3">
    <name type="scientific">Brevundimonas terrae</name>
    <dbReference type="NCBI Taxonomy" id="363631"/>
    <lineage>
        <taxon>Bacteria</taxon>
        <taxon>Pseudomonadati</taxon>
        <taxon>Pseudomonadota</taxon>
        <taxon>Alphaproteobacteria</taxon>
        <taxon>Caulobacterales</taxon>
        <taxon>Caulobacteraceae</taxon>
        <taxon>Brevundimonas</taxon>
    </lineage>
</organism>
<evidence type="ECO:0000313" key="3">
    <source>
        <dbReference type="Proteomes" id="UP001500791"/>
    </source>
</evidence>
<evidence type="ECO:0000256" key="1">
    <source>
        <dbReference type="SAM" id="SignalP"/>
    </source>
</evidence>
<evidence type="ECO:0000313" key="2">
    <source>
        <dbReference type="EMBL" id="GAA0390840.1"/>
    </source>
</evidence>
<dbReference type="Proteomes" id="UP001500791">
    <property type="component" value="Unassembled WGS sequence"/>
</dbReference>
<accession>A0ABN0YCP2</accession>
<gene>
    <name evidence="2" type="ORF">GCM10009093_16830</name>
</gene>
<comment type="caution">
    <text evidence="2">The sequence shown here is derived from an EMBL/GenBank/DDBJ whole genome shotgun (WGS) entry which is preliminary data.</text>
</comment>
<keyword evidence="1" id="KW-0732">Signal</keyword>
<keyword evidence="3" id="KW-1185">Reference proteome</keyword>
<reference evidence="2 3" key="1">
    <citation type="journal article" date="2019" name="Int. J. Syst. Evol. Microbiol.">
        <title>The Global Catalogue of Microorganisms (GCM) 10K type strain sequencing project: providing services to taxonomists for standard genome sequencing and annotation.</title>
        <authorList>
            <consortium name="The Broad Institute Genomics Platform"/>
            <consortium name="The Broad Institute Genome Sequencing Center for Infectious Disease"/>
            <person name="Wu L."/>
            <person name="Ma J."/>
        </authorList>
    </citation>
    <scope>NUCLEOTIDE SEQUENCE [LARGE SCALE GENOMIC DNA]</scope>
    <source>
        <strain evidence="2 3">JCM 13476</strain>
    </source>
</reference>
<name>A0ABN0YCP2_9CAUL</name>
<dbReference type="EMBL" id="BAAAEJ010000007">
    <property type="protein sequence ID" value="GAA0390840.1"/>
    <property type="molecule type" value="Genomic_DNA"/>
</dbReference>
<proteinExistence type="predicted"/>
<feature type="chain" id="PRO_5047239986" description="DUF3617 family protein" evidence="1">
    <location>
        <begin position="23"/>
        <end position="122"/>
    </location>
</feature>
<protein>
    <recommendedName>
        <fullName evidence="4">DUF3617 family protein</fullName>
    </recommendedName>
</protein>